<evidence type="ECO:0000313" key="4">
    <source>
        <dbReference type="EMBL" id="GGZ07918.1"/>
    </source>
</evidence>
<evidence type="ECO:0000256" key="1">
    <source>
        <dbReference type="ARBA" id="ARBA00004418"/>
    </source>
</evidence>
<dbReference type="GO" id="GO:1904680">
    <property type="term" value="F:peptide transmembrane transporter activity"/>
    <property type="evidence" value="ECO:0007669"/>
    <property type="project" value="TreeGrafter"/>
</dbReference>
<dbReference type="GO" id="GO:0015833">
    <property type="term" value="P:peptide transport"/>
    <property type="evidence" value="ECO:0007669"/>
    <property type="project" value="TreeGrafter"/>
</dbReference>
<dbReference type="InterPro" id="IPR000914">
    <property type="entry name" value="SBP_5_dom"/>
</dbReference>
<keyword evidence="5" id="KW-1185">Reference proteome</keyword>
<dbReference type="InterPro" id="IPR030678">
    <property type="entry name" value="Peptide/Ni-bd"/>
</dbReference>
<protein>
    <submittedName>
        <fullName evidence="4">ABC transporter substrate-binding protein</fullName>
    </submittedName>
</protein>
<reference evidence="4" key="1">
    <citation type="journal article" date="2014" name="Int. J. Syst. Evol. Microbiol.">
        <title>Complete genome sequence of Corynebacterium casei LMG S-19264T (=DSM 44701T), isolated from a smear-ripened cheese.</title>
        <authorList>
            <consortium name="US DOE Joint Genome Institute (JGI-PGF)"/>
            <person name="Walter F."/>
            <person name="Albersmeier A."/>
            <person name="Kalinowski J."/>
            <person name="Ruckert C."/>
        </authorList>
    </citation>
    <scope>NUCLEOTIDE SEQUENCE</scope>
    <source>
        <strain evidence="4">KCTC 32255</strain>
    </source>
</reference>
<dbReference type="GO" id="GO:0043190">
    <property type="term" value="C:ATP-binding cassette (ABC) transporter complex"/>
    <property type="evidence" value="ECO:0007669"/>
    <property type="project" value="InterPro"/>
</dbReference>
<dbReference type="PROSITE" id="PS51257">
    <property type="entry name" value="PROKAR_LIPOPROTEIN"/>
    <property type="match status" value="1"/>
</dbReference>
<dbReference type="PANTHER" id="PTHR30290">
    <property type="entry name" value="PERIPLASMIC BINDING COMPONENT OF ABC TRANSPORTER"/>
    <property type="match status" value="1"/>
</dbReference>
<comment type="caution">
    <text evidence="4">The sequence shown here is derived from an EMBL/GenBank/DDBJ whole genome shotgun (WGS) entry which is preliminary data.</text>
</comment>
<evidence type="ECO:0000256" key="2">
    <source>
        <dbReference type="ARBA" id="ARBA00005695"/>
    </source>
</evidence>
<dbReference type="InterPro" id="IPR006311">
    <property type="entry name" value="TAT_signal"/>
</dbReference>
<dbReference type="Gene3D" id="3.90.76.10">
    <property type="entry name" value="Dipeptide-binding Protein, Domain 1"/>
    <property type="match status" value="1"/>
</dbReference>
<feature type="domain" description="Solute-binding protein family 5" evidence="3">
    <location>
        <begin position="90"/>
        <end position="434"/>
    </location>
</feature>
<dbReference type="Gene3D" id="3.10.105.10">
    <property type="entry name" value="Dipeptide-binding Protein, Domain 3"/>
    <property type="match status" value="1"/>
</dbReference>
<dbReference type="Proteomes" id="UP000648075">
    <property type="component" value="Unassembled WGS sequence"/>
</dbReference>
<gene>
    <name evidence="4" type="ORF">GCM10011614_23580</name>
</gene>
<reference evidence="4" key="2">
    <citation type="submission" date="2020-09" db="EMBL/GenBank/DDBJ databases">
        <authorList>
            <person name="Sun Q."/>
            <person name="Kim S."/>
        </authorList>
    </citation>
    <scope>NUCLEOTIDE SEQUENCE</scope>
    <source>
        <strain evidence="4">KCTC 32255</strain>
    </source>
</reference>
<organism evidence="4 5">
    <name type="scientific">Novosphingobium colocasiae</name>
    <dbReference type="NCBI Taxonomy" id="1256513"/>
    <lineage>
        <taxon>Bacteria</taxon>
        <taxon>Pseudomonadati</taxon>
        <taxon>Pseudomonadota</taxon>
        <taxon>Alphaproteobacteria</taxon>
        <taxon>Sphingomonadales</taxon>
        <taxon>Sphingomonadaceae</taxon>
        <taxon>Novosphingobium</taxon>
    </lineage>
</organism>
<comment type="similarity">
    <text evidence="2">Belongs to the bacterial solute-binding protein 5 family.</text>
</comment>
<dbReference type="Gene3D" id="3.40.190.10">
    <property type="entry name" value="Periplasmic binding protein-like II"/>
    <property type="match status" value="1"/>
</dbReference>
<dbReference type="PROSITE" id="PS51318">
    <property type="entry name" value="TAT"/>
    <property type="match status" value="1"/>
</dbReference>
<evidence type="ECO:0000313" key="5">
    <source>
        <dbReference type="Proteomes" id="UP000648075"/>
    </source>
</evidence>
<name>A0A918PGG2_9SPHN</name>
<dbReference type="InterPro" id="IPR039424">
    <property type="entry name" value="SBP_5"/>
</dbReference>
<dbReference type="AlphaFoldDB" id="A0A918PGG2"/>
<dbReference type="CDD" id="cd08503">
    <property type="entry name" value="PBP2_NikA_DppA_OppA_like_17"/>
    <property type="match status" value="1"/>
</dbReference>
<accession>A0A918PGG2</accession>
<evidence type="ECO:0000259" key="3">
    <source>
        <dbReference type="Pfam" id="PF00496"/>
    </source>
</evidence>
<dbReference type="RefSeq" id="WP_189621395.1">
    <property type="nucleotide sequence ID" value="NZ_BMZA01000008.1"/>
</dbReference>
<dbReference type="PIRSF" id="PIRSF002741">
    <property type="entry name" value="MppA"/>
    <property type="match status" value="1"/>
</dbReference>
<sequence>MTARGILSRRELLGAGVAGVGLMALGGCGPSPQRRPAAASSGAGAIRVASMAASTKDTLDPAKGAMATDYVRHYMLYSGLTSIDDDSLRPRPALAESFDSDDRITWHFRLRRGVRFHDGAPLTSADVVHSLRRHNDPAVASKIAAIAAQFAEVRADGRYGVTIRLTGANADLPTLLAQAQFLIVKAGQDHPDGTGTGAYRLAQFEPGVRTLVVRNREYWIPGRPHLEQVELIAIPDETSRVNALLSGDVHAIHAINPHSLPRIEASGTCEAVVTPSSLYTNLIMRQDHLPTSSPDFVQAVKHMLDRPLINRALFRNTAMLGNDQPVAPVMPYFNRELPQTVLDLDRARWHVRRGGLNGLRLPLYCSPAATGSVDMASILQEYGSQVGLEFAVNRVPADGYWSTHWMRHAMTFGNNNPRPTADLVFSLFFQSNAEWNESGWKNERFDRLLTEARGEADEVRRGELYGEMQRLVHDRCGIAIPVFISLCDGYDKRLKGIKPIPLGGFMGYRFAEFARWED</sequence>
<dbReference type="EMBL" id="BMZA01000008">
    <property type="protein sequence ID" value="GGZ07918.1"/>
    <property type="molecule type" value="Genomic_DNA"/>
</dbReference>
<comment type="subcellular location">
    <subcellularLocation>
        <location evidence="1">Periplasm</location>
    </subcellularLocation>
</comment>
<dbReference type="SUPFAM" id="SSF53850">
    <property type="entry name" value="Periplasmic binding protein-like II"/>
    <property type="match status" value="1"/>
</dbReference>
<dbReference type="Pfam" id="PF00496">
    <property type="entry name" value="SBP_bac_5"/>
    <property type="match status" value="1"/>
</dbReference>
<dbReference type="GO" id="GO:0030288">
    <property type="term" value="C:outer membrane-bounded periplasmic space"/>
    <property type="evidence" value="ECO:0007669"/>
    <property type="project" value="UniProtKB-ARBA"/>
</dbReference>
<proteinExistence type="inferred from homology"/>